<dbReference type="InterPro" id="IPR037049">
    <property type="entry name" value="DUF1214_C_sf"/>
</dbReference>
<name>A0A551YC25_MICAE</name>
<evidence type="ECO:0000313" key="3">
    <source>
        <dbReference type="EMBL" id="TRT58514.1"/>
    </source>
</evidence>
<dbReference type="Proteomes" id="UP000316443">
    <property type="component" value="Unassembled WGS sequence"/>
</dbReference>
<reference evidence="3 4" key="1">
    <citation type="submission" date="2019-01" db="EMBL/GenBank/DDBJ databases">
        <title>Coherence of Microcystis species and biogeography revealed through population genomics.</title>
        <authorList>
            <person name="Perez-Carrascal O.M."/>
            <person name="Terrat Y."/>
            <person name="Giani A."/>
            <person name="Fortin N."/>
            <person name="Tromas N."/>
            <person name="Shapiro B.J."/>
        </authorList>
    </citation>
    <scope>NUCLEOTIDE SEQUENCE [LARGE SCALE GENOMIC DNA]</scope>
    <source>
        <strain evidence="3">Ma_QC_C_20070703_M131</strain>
    </source>
</reference>
<dbReference type="Pfam" id="PF06863">
    <property type="entry name" value="DUF1254"/>
    <property type="match status" value="1"/>
</dbReference>
<sequence>MAENNNVLVTPETYIRAECDRQFGTIVKTAGGLNRFYHLRSITPLDGQSIIRMNRDTLYSQSVVDTSKGATITVPELPPDRYVSVELVDNDHYCPCVIYEAGTYELPQYTKYLGLFVRIQVFNPIDTDLRKDELDLVHKLQDQFSINANSADPLPEFKWDSESLQALTLQYQKDAAQYSSVKGMMGPRGQVNEDTRHIVVATGWGLLPEWDAIYLNYDGDHDYNICHKATYDVPDNEAFWSITVYGSDGYMEEENNIVNSSNVMPNPDGTFTVYFGSQENCGDVSNRVDVTKGWNFAMRIYRPGESVLNGTYKLPDAVPVQ</sequence>
<evidence type="ECO:0000259" key="2">
    <source>
        <dbReference type="Pfam" id="PF06863"/>
    </source>
</evidence>
<dbReference type="Gene3D" id="2.60.120.600">
    <property type="entry name" value="Domain of unknown function DUF1214, C-terminal domain"/>
    <property type="match status" value="1"/>
</dbReference>
<evidence type="ECO:0000313" key="4">
    <source>
        <dbReference type="Proteomes" id="UP000316443"/>
    </source>
</evidence>
<dbReference type="Pfam" id="PF06742">
    <property type="entry name" value="DUF1214"/>
    <property type="match status" value="1"/>
</dbReference>
<dbReference type="PANTHER" id="PTHR36509">
    <property type="entry name" value="BLL3101 PROTEIN"/>
    <property type="match status" value="1"/>
</dbReference>
<evidence type="ECO:0000259" key="1">
    <source>
        <dbReference type="Pfam" id="PF06742"/>
    </source>
</evidence>
<dbReference type="SUPFAM" id="SSF160935">
    <property type="entry name" value="VPA0735-like"/>
    <property type="match status" value="1"/>
</dbReference>
<protein>
    <submittedName>
        <fullName evidence="3">DUF1214 domain-containing protein</fullName>
    </submittedName>
</protein>
<organism evidence="3 4">
    <name type="scientific">Microcystis aeruginosa Ma_QC_C_20070703_M131</name>
    <dbReference type="NCBI Taxonomy" id="2486263"/>
    <lineage>
        <taxon>Bacteria</taxon>
        <taxon>Bacillati</taxon>
        <taxon>Cyanobacteriota</taxon>
        <taxon>Cyanophyceae</taxon>
        <taxon>Oscillatoriophycideae</taxon>
        <taxon>Chroococcales</taxon>
        <taxon>Microcystaceae</taxon>
        <taxon>Microcystis</taxon>
    </lineage>
</organism>
<gene>
    <name evidence="3" type="ORF">EWV85_05750</name>
</gene>
<feature type="domain" description="DUF1254" evidence="2">
    <location>
        <begin position="34"/>
        <end position="89"/>
    </location>
</feature>
<proteinExistence type="predicted"/>
<dbReference type="InterPro" id="IPR010679">
    <property type="entry name" value="DUF1254"/>
</dbReference>
<dbReference type="InterPro" id="IPR010621">
    <property type="entry name" value="DUF1214"/>
</dbReference>
<comment type="caution">
    <text evidence="3">The sequence shown here is derived from an EMBL/GenBank/DDBJ whole genome shotgun (WGS) entry which is preliminary data.</text>
</comment>
<feature type="domain" description="DUF1214" evidence="1">
    <location>
        <begin position="217"/>
        <end position="304"/>
    </location>
</feature>
<accession>A0A551YC25</accession>
<dbReference type="EMBL" id="SFCA01000067">
    <property type="protein sequence ID" value="TRT58514.1"/>
    <property type="molecule type" value="Genomic_DNA"/>
</dbReference>
<dbReference type="PANTHER" id="PTHR36509:SF3">
    <property type="entry name" value="SIGNAL PEPTIDE PROTEIN"/>
    <property type="match status" value="1"/>
</dbReference>
<dbReference type="AlphaFoldDB" id="A0A551YC25"/>